<reference evidence="3 4" key="1">
    <citation type="submission" date="2018-05" db="EMBL/GenBank/DDBJ databases">
        <title>Spiribacter halobius sp. nov., a moderately halophilic bacterium isolated from marine solar saltern.</title>
        <authorList>
            <person name="Zheng W.-S."/>
            <person name="Lu D.-C."/>
            <person name="Du Z.-J."/>
        </authorList>
    </citation>
    <scope>NUCLEOTIDE SEQUENCE [LARGE SCALE GENOMIC DNA]</scope>
    <source>
        <strain evidence="3 4">E85</strain>
    </source>
</reference>
<organism evidence="3 4">
    <name type="scientific">Sediminicurvatus halobius</name>
    <dbReference type="NCBI Taxonomy" id="2182432"/>
    <lineage>
        <taxon>Bacteria</taxon>
        <taxon>Pseudomonadati</taxon>
        <taxon>Pseudomonadota</taxon>
        <taxon>Gammaproteobacteria</taxon>
        <taxon>Chromatiales</taxon>
        <taxon>Ectothiorhodospiraceae</taxon>
        <taxon>Sediminicurvatus</taxon>
    </lineage>
</organism>
<dbReference type="InterPro" id="IPR002347">
    <property type="entry name" value="SDR_fam"/>
</dbReference>
<dbReference type="PANTHER" id="PTHR42760:SF135">
    <property type="entry name" value="BLL7886 PROTEIN"/>
    <property type="match status" value="1"/>
</dbReference>
<dbReference type="FunFam" id="3.40.50.720:FF:000173">
    <property type="entry name" value="3-oxoacyl-[acyl-carrier protein] reductase"/>
    <property type="match status" value="1"/>
</dbReference>
<dbReference type="SUPFAM" id="SSF51735">
    <property type="entry name" value="NAD(P)-binding Rossmann-fold domains"/>
    <property type="match status" value="1"/>
</dbReference>
<dbReference type="PRINTS" id="PR00080">
    <property type="entry name" value="SDRFAMILY"/>
</dbReference>
<keyword evidence="4" id="KW-1185">Reference proteome</keyword>
<dbReference type="Proteomes" id="UP000245474">
    <property type="component" value="Unassembled WGS sequence"/>
</dbReference>
<dbReference type="Pfam" id="PF13561">
    <property type="entry name" value="adh_short_C2"/>
    <property type="match status" value="1"/>
</dbReference>
<proteinExistence type="inferred from homology"/>
<dbReference type="OrthoDB" id="5801166at2"/>
<comment type="caution">
    <text evidence="3">The sequence shown here is derived from an EMBL/GenBank/DDBJ whole genome shotgun (WGS) entry which is preliminary data.</text>
</comment>
<keyword evidence="2" id="KW-0560">Oxidoreductase</keyword>
<dbReference type="EMBL" id="QFFI01000001">
    <property type="protein sequence ID" value="PWG65794.1"/>
    <property type="molecule type" value="Genomic_DNA"/>
</dbReference>
<evidence type="ECO:0000256" key="2">
    <source>
        <dbReference type="ARBA" id="ARBA00023002"/>
    </source>
</evidence>
<evidence type="ECO:0000313" key="4">
    <source>
        <dbReference type="Proteomes" id="UP000245474"/>
    </source>
</evidence>
<dbReference type="RefSeq" id="WP_109675166.1">
    <property type="nucleotide sequence ID" value="NZ_CP086615.1"/>
</dbReference>
<dbReference type="NCBIfam" id="NF005559">
    <property type="entry name" value="PRK07231.1"/>
    <property type="match status" value="1"/>
</dbReference>
<dbReference type="InterPro" id="IPR020904">
    <property type="entry name" value="Sc_DH/Rdtase_CS"/>
</dbReference>
<dbReference type="GO" id="GO:0030497">
    <property type="term" value="P:fatty acid elongation"/>
    <property type="evidence" value="ECO:0007669"/>
    <property type="project" value="TreeGrafter"/>
</dbReference>
<dbReference type="PRINTS" id="PR00081">
    <property type="entry name" value="GDHRDH"/>
</dbReference>
<evidence type="ECO:0000256" key="1">
    <source>
        <dbReference type="ARBA" id="ARBA00006484"/>
    </source>
</evidence>
<comment type="similarity">
    <text evidence="1">Belongs to the short-chain dehydrogenases/reductases (SDR) family.</text>
</comment>
<sequence length="249" mass="26452">MLLNDHIAVITGAASPRGIGRATAELFLEHGATVAVLDRDREALEATCRELGERAHAYVCDVTDWESVQGAIESVVARLGVPHTLVNNAGITQPKGLLEIEEGDFDAVMAVNLKGAFFCSKALMPHLTRAGRGSIVNMSSVSAERGGGIFGGPHYSAAKSGMLGLMRALARNHAADGIRVNAVAPGFIETDITAGKLTEAQHRQIRESIPMQRTGRPLDVARICLFLASELSEYVTGEVIDVNGGMHID</sequence>
<dbReference type="Gene3D" id="3.40.50.720">
    <property type="entry name" value="NAD(P)-binding Rossmann-like Domain"/>
    <property type="match status" value="1"/>
</dbReference>
<dbReference type="PANTHER" id="PTHR42760">
    <property type="entry name" value="SHORT-CHAIN DEHYDROGENASES/REDUCTASES FAMILY MEMBER"/>
    <property type="match status" value="1"/>
</dbReference>
<dbReference type="NCBIfam" id="NF009466">
    <property type="entry name" value="PRK12826.1-2"/>
    <property type="match status" value="1"/>
</dbReference>
<evidence type="ECO:0000313" key="3">
    <source>
        <dbReference type="EMBL" id="PWG65794.1"/>
    </source>
</evidence>
<dbReference type="GO" id="GO:0016616">
    <property type="term" value="F:oxidoreductase activity, acting on the CH-OH group of donors, NAD or NADP as acceptor"/>
    <property type="evidence" value="ECO:0007669"/>
    <property type="project" value="TreeGrafter"/>
</dbReference>
<dbReference type="PROSITE" id="PS00061">
    <property type="entry name" value="ADH_SHORT"/>
    <property type="match status" value="1"/>
</dbReference>
<accession>A0A2U2N9Y4</accession>
<protein>
    <submittedName>
        <fullName evidence="3">Short-chain dehydrogenase</fullName>
    </submittedName>
</protein>
<gene>
    <name evidence="3" type="ORF">DEM34_00580</name>
</gene>
<name>A0A2U2N9Y4_9GAMM</name>
<dbReference type="InterPro" id="IPR036291">
    <property type="entry name" value="NAD(P)-bd_dom_sf"/>
</dbReference>
<dbReference type="AlphaFoldDB" id="A0A2U2N9Y4"/>